<feature type="compositionally biased region" description="Basic and acidic residues" evidence="1">
    <location>
        <begin position="31"/>
        <end position="46"/>
    </location>
</feature>
<dbReference type="AlphaFoldDB" id="A0A1Q2YK49"/>
<keyword evidence="2" id="KW-0732">Signal</keyword>
<accession>A0A1Q2YK49</accession>
<feature type="compositionally biased region" description="Basic and acidic residues" evidence="1">
    <location>
        <begin position="286"/>
        <end position="296"/>
    </location>
</feature>
<name>A0A1Q2YK49_9ASCO</name>
<protein>
    <submittedName>
        <fullName evidence="3">Uncharacterized protein</fullName>
    </submittedName>
</protein>
<comment type="caution">
    <text evidence="3">The sequence shown here is derived from an EMBL/GenBank/DDBJ whole genome shotgun (WGS) entry which is preliminary data.</text>
</comment>
<evidence type="ECO:0000256" key="1">
    <source>
        <dbReference type="SAM" id="MobiDB-lite"/>
    </source>
</evidence>
<evidence type="ECO:0000313" key="4">
    <source>
        <dbReference type="Proteomes" id="UP000186136"/>
    </source>
</evidence>
<feature type="chain" id="PRO_5012410996" evidence="2">
    <location>
        <begin position="19"/>
        <end position="306"/>
    </location>
</feature>
<sequence>MGSSRLLFFLAGLLVVEESPEVPNACGDDGADQRTDPVDPVVDREGAGSNSGTQASGRVQACTGVVDADQVSDEEGDTDTDWGKVVQGGLFDNSHQNGDAQNTGTEGFNHQASTLGAAAAEGISKQDWAWGHGAGGTAGSHAGNELGDHHAETLDWVDCSGKHEGEGDCWVQVTTGDSGGQEDADHDAEAETKGNHDDFGWVCGVRVVEGVVIGCGRNHVCTPEEDKGADELARDDHQQVLEGALERKAEFLVSYSSICANCGVAEALFWVHCVYMVLFYGKTEAKEEKEAKEARTQAKKKKKKNK</sequence>
<feature type="region of interest" description="Disordered" evidence="1">
    <location>
        <begin position="286"/>
        <end position="306"/>
    </location>
</feature>
<evidence type="ECO:0000313" key="3">
    <source>
        <dbReference type="EMBL" id="GAV29919.1"/>
    </source>
</evidence>
<gene>
    <name evidence="3" type="ORF">PMKS-003425</name>
</gene>
<dbReference type="EMBL" id="BDGI01000147">
    <property type="protein sequence ID" value="GAV29919.1"/>
    <property type="molecule type" value="Genomic_DNA"/>
</dbReference>
<feature type="compositionally biased region" description="Polar residues" evidence="1">
    <location>
        <begin position="48"/>
        <end position="57"/>
    </location>
</feature>
<dbReference type="OrthoDB" id="10583563at2759"/>
<dbReference type="Proteomes" id="UP000186136">
    <property type="component" value="Unassembled WGS sequence"/>
</dbReference>
<keyword evidence="4" id="KW-1185">Reference proteome</keyword>
<feature type="signal peptide" evidence="2">
    <location>
        <begin position="1"/>
        <end position="18"/>
    </location>
</feature>
<feature type="region of interest" description="Disordered" evidence="1">
    <location>
        <begin position="21"/>
        <end position="58"/>
    </location>
</feature>
<evidence type="ECO:0000256" key="2">
    <source>
        <dbReference type="SAM" id="SignalP"/>
    </source>
</evidence>
<proteinExistence type="predicted"/>
<organism evidence="3 4">
    <name type="scientific">Pichia membranifaciens</name>
    <dbReference type="NCBI Taxonomy" id="4926"/>
    <lineage>
        <taxon>Eukaryota</taxon>
        <taxon>Fungi</taxon>
        <taxon>Dikarya</taxon>
        <taxon>Ascomycota</taxon>
        <taxon>Saccharomycotina</taxon>
        <taxon>Pichiomycetes</taxon>
        <taxon>Pichiales</taxon>
        <taxon>Pichiaceae</taxon>
        <taxon>Pichia</taxon>
    </lineage>
</organism>
<reference evidence="3 4" key="1">
    <citation type="submission" date="2016-08" db="EMBL/GenBank/DDBJ databases">
        <title>Whole genome shotgun sequence of Pichia membranifaciens KS47-1.</title>
        <authorList>
            <person name="Konishi M."/>
            <person name="Ishida M."/>
            <person name="Arakawa T."/>
            <person name="Kato Y."/>
            <person name="Horiuchi J."/>
        </authorList>
    </citation>
    <scope>NUCLEOTIDE SEQUENCE [LARGE SCALE GENOMIC DNA]</scope>
    <source>
        <strain evidence="3 4">KS47-1</strain>
    </source>
</reference>
<feature type="compositionally biased region" description="Basic residues" evidence="1">
    <location>
        <begin position="297"/>
        <end position="306"/>
    </location>
</feature>